<comment type="caution">
    <text evidence="2">The sequence shown here is derived from an EMBL/GenBank/DDBJ whole genome shotgun (WGS) entry which is preliminary data.</text>
</comment>
<dbReference type="PATRIC" id="fig|1423780.4.peg.100"/>
<evidence type="ECO:0000313" key="3">
    <source>
        <dbReference type="Proteomes" id="UP000016361"/>
    </source>
</evidence>
<dbReference type="Proteomes" id="UP000016361">
    <property type="component" value="Unassembled WGS sequence"/>
</dbReference>
<keyword evidence="1" id="KW-0812">Transmembrane</keyword>
<keyword evidence="3" id="KW-1185">Reference proteome</keyword>
<keyword evidence="1" id="KW-0472">Membrane</keyword>
<evidence type="ECO:0000256" key="1">
    <source>
        <dbReference type="SAM" id="Phobius"/>
    </source>
</evidence>
<proteinExistence type="predicted"/>
<gene>
    <name evidence="2" type="ORF">LOT_1827</name>
</gene>
<sequence length="60" mass="7098">MIFQRKIQIFDLVQTFLNNGLASFTVCMIILIIVGWIVPFVFILFFHWLSKLAGSHDYYK</sequence>
<dbReference type="AlphaFoldDB" id="S4NEC7"/>
<reference evidence="3" key="1">
    <citation type="journal article" date="2013" name="Genome Announc.">
        <title>Draft Genome Sequence of D-Branched-Chain Amino Acid Producer Lactobacillus otakiensis JCM 15040T, Isolated from a Traditional Japanese Pickle.</title>
        <authorList>
            <person name="Doi K."/>
            <person name="Mori K."/>
            <person name="Mutaguchi Y."/>
            <person name="Tashiro K."/>
            <person name="Fujino Y."/>
            <person name="Ohmori T."/>
            <person name="Kuhara S."/>
            <person name="Ohshima T."/>
        </authorList>
    </citation>
    <scope>NUCLEOTIDE SEQUENCE [LARGE SCALE GENOMIC DNA]</scope>
    <source>
        <strain evidence="3">JCM 15040</strain>
    </source>
</reference>
<organism evidence="2 3">
    <name type="scientific">Lentilactobacillus otakiensis DSM 19908 = JCM 15040</name>
    <dbReference type="NCBI Taxonomy" id="1423780"/>
    <lineage>
        <taxon>Bacteria</taxon>
        <taxon>Bacillati</taxon>
        <taxon>Bacillota</taxon>
        <taxon>Bacilli</taxon>
        <taxon>Lactobacillales</taxon>
        <taxon>Lactobacillaceae</taxon>
        <taxon>Lentilactobacillus</taxon>
    </lineage>
</organism>
<dbReference type="EMBL" id="BASH01000006">
    <property type="protein sequence ID" value="GAD17289.1"/>
    <property type="molecule type" value="Genomic_DNA"/>
</dbReference>
<name>S4NEC7_9LACO</name>
<keyword evidence="1" id="KW-1133">Transmembrane helix</keyword>
<protein>
    <submittedName>
        <fullName evidence="2">Uncharacterized protein</fullName>
    </submittedName>
</protein>
<accession>S4NEC7</accession>
<feature type="transmembrane region" description="Helical" evidence="1">
    <location>
        <begin position="21"/>
        <end position="49"/>
    </location>
</feature>
<evidence type="ECO:0000313" key="2">
    <source>
        <dbReference type="EMBL" id="GAD17289.1"/>
    </source>
</evidence>